<keyword evidence="10" id="KW-1185">Reference proteome</keyword>
<evidence type="ECO:0000256" key="2">
    <source>
        <dbReference type="ARBA" id="ARBA00022741"/>
    </source>
</evidence>
<dbReference type="InterPro" id="IPR001174">
    <property type="entry name" value="HddA/FKP"/>
</dbReference>
<reference evidence="8 10" key="2">
    <citation type="submission" date="2017-09" db="EMBL/GenBank/DDBJ databases">
        <title>Comparative genomics of rhizobia isolated from Phaseolus vulgaris in China.</title>
        <authorList>
            <person name="Tong W."/>
        </authorList>
    </citation>
    <scope>NUCLEOTIDE SEQUENCE [LARGE SCALE GENOMIC DNA]</scope>
    <source>
        <strain evidence="8 10">Y27</strain>
    </source>
</reference>
<keyword evidence="3" id="KW-0418">Kinase</keyword>
<gene>
    <name evidence="8" type="ORF">CO662_06890</name>
    <name evidence="9" type="ORF">EEQ99_00090</name>
</gene>
<evidence type="ECO:0000313" key="10">
    <source>
        <dbReference type="Proteomes" id="UP000219972"/>
    </source>
</evidence>
<keyword evidence="1" id="KW-0808">Transferase</keyword>
<evidence type="ECO:0000256" key="5">
    <source>
        <dbReference type="ARBA" id="ARBA00038121"/>
    </source>
</evidence>
<dbReference type="Proteomes" id="UP000219972">
    <property type="component" value="Unassembled WGS sequence"/>
</dbReference>
<evidence type="ECO:0000313" key="9">
    <source>
        <dbReference type="EMBL" id="RUM04011.1"/>
    </source>
</evidence>
<dbReference type="EMBL" id="NWSL01000002">
    <property type="protein sequence ID" value="PDS53229.1"/>
    <property type="molecule type" value="Genomic_DNA"/>
</dbReference>
<protein>
    <recommendedName>
        <fullName evidence="12">GHMP kinase</fullName>
    </recommendedName>
</protein>
<evidence type="ECO:0000259" key="7">
    <source>
        <dbReference type="Pfam" id="PF08544"/>
    </source>
</evidence>
<dbReference type="SUPFAM" id="SSF54211">
    <property type="entry name" value="Ribosomal protein S5 domain 2-like"/>
    <property type="match status" value="1"/>
</dbReference>
<keyword evidence="4" id="KW-0067">ATP-binding</keyword>
<dbReference type="PIRSF" id="PIRSF036406">
    <property type="entry name" value="Hept_kin"/>
    <property type="match status" value="1"/>
</dbReference>
<dbReference type="InterPro" id="IPR052203">
    <property type="entry name" value="GHMP_Kinase-Related"/>
</dbReference>
<dbReference type="InterPro" id="IPR013750">
    <property type="entry name" value="GHMP_kinase_C_dom"/>
</dbReference>
<dbReference type="GO" id="GO:0050201">
    <property type="term" value="F:fucokinase activity"/>
    <property type="evidence" value="ECO:0007669"/>
    <property type="project" value="TreeGrafter"/>
</dbReference>
<dbReference type="GO" id="GO:0042352">
    <property type="term" value="P:GDP-L-fucose salvage"/>
    <property type="evidence" value="ECO:0007669"/>
    <property type="project" value="TreeGrafter"/>
</dbReference>
<dbReference type="PANTHER" id="PTHR32463">
    <property type="entry name" value="L-FUCOSE KINASE"/>
    <property type="match status" value="1"/>
</dbReference>
<name>A0A3S0SDY3_9HYPH</name>
<evidence type="ECO:0000256" key="3">
    <source>
        <dbReference type="ARBA" id="ARBA00022777"/>
    </source>
</evidence>
<feature type="domain" description="GHMP kinase C-terminal" evidence="7">
    <location>
        <begin position="242"/>
        <end position="316"/>
    </location>
</feature>
<keyword evidence="2" id="KW-0547">Nucleotide-binding</keyword>
<evidence type="ECO:0000256" key="1">
    <source>
        <dbReference type="ARBA" id="ARBA00022679"/>
    </source>
</evidence>
<dbReference type="InterPro" id="IPR036554">
    <property type="entry name" value="GHMP_kinase_C_sf"/>
</dbReference>
<dbReference type="Pfam" id="PF08544">
    <property type="entry name" value="GHMP_kinases_C"/>
    <property type="match status" value="1"/>
</dbReference>
<dbReference type="InterPro" id="IPR014606">
    <property type="entry name" value="Heptose_7-P_kinase"/>
</dbReference>
<evidence type="ECO:0008006" key="12">
    <source>
        <dbReference type="Google" id="ProtNLM"/>
    </source>
</evidence>
<dbReference type="PRINTS" id="PR00960">
    <property type="entry name" value="LMBPPROTEIN"/>
</dbReference>
<evidence type="ECO:0000259" key="6">
    <source>
        <dbReference type="Pfam" id="PF00288"/>
    </source>
</evidence>
<evidence type="ECO:0000256" key="4">
    <source>
        <dbReference type="ARBA" id="ARBA00022840"/>
    </source>
</evidence>
<evidence type="ECO:0000313" key="11">
    <source>
        <dbReference type="Proteomes" id="UP000273611"/>
    </source>
</evidence>
<dbReference type="SUPFAM" id="SSF55060">
    <property type="entry name" value="GHMP Kinase, C-terminal domain"/>
    <property type="match status" value="1"/>
</dbReference>
<evidence type="ECO:0000313" key="8">
    <source>
        <dbReference type="EMBL" id="PDS53229.1"/>
    </source>
</evidence>
<dbReference type="GO" id="GO:0005524">
    <property type="term" value="F:ATP binding"/>
    <property type="evidence" value="ECO:0007669"/>
    <property type="project" value="UniProtKB-KW"/>
</dbReference>
<reference evidence="9 11" key="1">
    <citation type="journal article" date="2015" name="Int. J. Syst. Evol. Microbiol.">
        <title>Rhizobium anhuiense sp. nov., isolated from effective nodules of Vicia faba and Pisum sativum.</title>
        <authorList>
            <person name="Zhang Y.J."/>
            <person name="Zheng W.T."/>
            <person name="Everall I."/>
            <person name="Young J.P."/>
            <person name="Zhang X.X."/>
            <person name="Tian C.F."/>
            <person name="Sui X.H."/>
            <person name="Wang E.T."/>
            <person name="Chen W.X."/>
        </authorList>
    </citation>
    <scope>NUCLEOTIDE SEQUENCE [LARGE SCALE GENOMIC DNA]</scope>
    <source>
        <strain evidence="9 11">CCBAU 23252</strain>
    </source>
</reference>
<feature type="domain" description="GHMP kinase N-terminal" evidence="6">
    <location>
        <begin position="87"/>
        <end position="167"/>
    </location>
</feature>
<dbReference type="Proteomes" id="UP000273611">
    <property type="component" value="Unassembled WGS sequence"/>
</dbReference>
<dbReference type="Gene3D" id="3.30.230.120">
    <property type="match status" value="1"/>
</dbReference>
<proteinExistence type="inferred from homology"/>
<dbReference type="AlphaFoldDB" id="A0A3S0SDY3"/>
<dbReference type="Pfam" id="PF00288">
    <property type="entry name" value="GHMP_kinases_N"/>
    <property type="match status" value="1"/>
</dbReference>
<sequence length="344" mass="37255">MSHLKSPDVPPDLIVSKTPLRVSFLGGGSDVPSFYKKMNGGVVSTAIDKFVFVTAKWRRDSKIRLVTHSEQLFSTWHKISDPILRSVFQSLNWRGGVDVSIMSDVTSSGSGLGASSAVAVGLFNALVQLAGHFLEPNELAARAAHAEMIIAGREIGKQDAYPPAFGGLRHYRFLSNETVECRGLDLSPDVQAELSSWLMLLDSGYRRDASKTLATQRVLVSPVARDEVLARMVHLAEDLALDLERSDLSNVGNYFDEAWHLKERLGALDGKPELAEIYNRAKRCGALGAKILGAGGGGYFLFLAPPSAHAQLQDAFHSKALHKVSIHSEGSRADKIDYSGVGAS</sequence>
<reference evidence="9" key="3">
    <citation type="submission" date="2018-11" db="EMBL/GenBank/DDBJ databases">
        <authorList>
            <person name="Huo Y."/>
        </authorList>
    </citation>
    <scope>NUCLEOTIDE SEQUENCE</scope>
    <source>
        <strain evidence="9">CCBAU 23252</strain>
    </source>
</reference>
<accession>A0A3S0SDY3</accession>
<dbReference type="EMBL" id="RIBW01000001">
    <property type="protein sequence ID" value="RUM04011.1"/>
    <property type="molecule type" value="Genomic_DNA"/>
</dbReference>
<dbReference type="PANTHER" id="PTHR32463:SF0">
    <property type="entry name" value="L-FUCOSE KINASE"/>
    <property type="match status" value="1"/>
</dbReference>
<comment type="similarity">
    <text evidence="5">Belongs to the GHMP kinase family.</text>
</comment>
<dbReference type="InterPro" id="IPR006204">
    <property type="entry name" value="GHMP_kinase_N_dom"/>
</dbReference>
<organism evidence="9 11">
    <name type="scientific">Rhizobium anhuiense</name>
    <dbReference type="NCBI Taxonomy" id="1184720"/>
    <lineage>
        <taxon>Bacteria</taxon>
        <taxon>Pseudomonadati</taxon>
        <taxon>Pseudomonadota</taxon>
        <taxon>Alphaproteobacteria</taxon>
        <taxon>Hyphomicrobiales</taxon>
        <taxon>Rhizobiaceae</taxon>
        <taxon>Rhizobium/Agrobacterium group</taxon>
        <taxon>Rhizobium</taxon>
    </lineage>
</organism>
<dbReference type="InterPro" id="IPR020568">
    <property type="entry name" value="Ribosomal_Su5_D2-typ_SF"/>
</dbReference>
<comment type="caution">
    <text evidence="9">The sequence shown here is derived from an EMBL/GenBank/DDBJ whole genome shotgun (WGS) entry which is preliminary data.</text>
</comment>